<dbReference type="EMBL" id="QTUA01000001">
    <property type="protein sequence ID" value="REF30224.1"/>
    <property type="molecule type" value="Genomic_DNA"/>
</dbReference>
<comment type="caution">
    <text evidence="3">The sequence shown here is derived from an EMBL/GenBank/DDBJ whole genome shotgun (WGS) entry which is preliminary data.</text>
</comment>
<evidence type="ECO:0000256" key="1">
    <source>
        <dbReference type="SAM" id="Phobius"/>
    </source>
</evidence>
<feature type="transmembrane region" description="Helical" evidence="1">
    <location>
        <begin position="32"/>
        <end position="49"/>
    </location>
</feature>
<gene>
    <name evidence="3" type="ORF">DFJ65_1221</name>
</gene>
<dbReference type="SMART" id="SM00858">
    <property type="entry name" value="SAF"/>
    <property type="match status" value="1"/>
</dbReference>
<dbReference type="InterPro" id="IPR013974">
    <property type="entry name" value="SAF"/>
</dbReference>
<dbReference type="Pfam" id="PF08666">
    <property type="entry name" value="SAF"/>
    <property type="match status" value="1"/>
</dbReference>
<accession>A0A3D9UW45</accession>
<dbReference type="CDD" id="cd11614">
    <property type="entry name" value="SAF_CpaB_FlgA_like"/>
    <property type="match status" value="1"/>
</dbReference>
<reference evidence="3 4" key="1">
    <citation type="submission" date="2018-08" db="EMBL/GenBank/DDBJ databases">
        <title>Sequencing the genomes of 1000 actinobacteria strains.</title>
        <authorList>
            <person name="Klenk H.-P."/>
        </authorList>
    </citation>
    <scope>NUCLEOTIDE SEQUENCE [LARGE SCALE GENOMIC DNA]</scope>
    <source>
        <strain evidence="3 4">DSM 22967</strain>
    </source>
</reference>
<proteinExistence type="predicted"/>
<keyword evidence="1" id="KW-1133">Transmembrane helix</keyword>
<keyword evidence="1" id="KW-0472">Membrane</keyword>
<protein>
    <submittedName>
        <fullName evidence="3">Flp pilus assembly protein CpaB</fullName>
    </submittedName>
</protein>
<sequence>MTGARRGGSARFEALRGPGRQARWQRARLRRIAAAALVAVAVCAAWGLLRPAPEATVAVTVAARPIAAGAKISAADLRTAQWPSSVAVPGVLPLSTAAGRTATAAIAAGEPVTQSRATRSTWGVLRADEQAFTIPLADPALAGLLSPGDLLDLYDPGDHRVVVSAARVVMSTTPKVEPMGGSATADVMVVVAVPRRNSAELAGSLATAATLGTGLVAAARPRG</sequence>
<organism evidence="3 4">
    <name type="scientific">Calidifontibacter indicus</name>
    <dbReference type="NCBI Taxonomy" id="419650"/>
    <lineage>
        <taxon>Bacteria</taxon>
        <taxon>Bacillati</taxon>
        <taxon>Actinomycetota</taxon>
        <taxon>Actinomycetes</taxon>
        <taxon>Micrococcales</taxon>
        <taxon>Dermacoccaceae</taxon>
        <taxon>Calidifontibacter</taxon>
    </lineage>
</organism>
<evidence type="ECO:0000259" key="2">
    <source>
        <dbReference type="SMART" id="SM00858"/>
    </source>
</evidence>
<feature type="domain" description="SAF" evidence="2">
    <location>
        <begin position="57"/>
        <end position="118"/>
    </location>
</feature>
<evidence type="ECO:0000313" key="4">
    <source>
        <dbReference type="Proteomes" id="UP000256253"/>
    </source>
</evidence>
<dbReference type="Proteomes" id="UP000256253">
    <property type="component" value="Unassembled WGS sequence"/>
</dbReference>
<keyword evidence="1" id="KW-0812">Transmembrane</keyword>
<dbReference type="AlphaFoldDB" id="A0A3D9UW45"/>
<name>A0A3D9UW45_9MICO</name>
<dbReference type="RefSeq" id="WP_170144004.1">
    <property type="nucleotide sequence ID" value="NZ_QTUA01000001.1"/>
</dbReference>
<evidence type="ECO:0000313" key="3">
    <source>
        <dbReference type="EMBL" id="REF30224.1"/>
    </source>
</evidence>
<keyword evidence="4" id="KW-1185">Reference proteome</keyword>